<dbReference type="OMA" id="CIIIGFE"/>
<feature type="region of interest" description="Disordered" evidence="1">
    <location>
        <begin position="1"/>
        <end position="70"/>
    </location>
</feature>
<feature type="transmembrane region" description="Helical" evidence="2">
    <location>
        <begin position="187"/>
        <end position="207"/>
    </location>
</feature>
<dbReference type="STRING" id="1283841.A0A084QCL4"/>
<dbReference type="InParanoid" id="A0A084QCL4"/>
<dbReference type="EMBL" id="KL660839">
    <property type="protein sequence ID" value="KFA61699.1"/>
    <property type="molecule type" value="Genomic_DNA"/>
</dbReference>
<keyword evidence="2" id="KW-0812">Transmembrane</keyword>
<feature type="transmembrane region" description="Helical" evidence="2">
    <location>
        <begin position="251"/>
        <end position="274"/>
    </location>
</feature>
<evidence type="ECO:0000256" key="2">
    <source>
        <dbReference type="SAM" id="Phobius"/>
    </source>
</evidence>
<dbReference type="InterPro" id="IPR021840">
    <property type="entry name" value="DUF3433"/>
</dbReference>
<feature type="transmembrane region" description="Helical" evidence="2">
    <location>
        <begin position="148"/>
        <end position="167"/>
    </location>
</feature>
<feature type="transmembrane region" description="Helical" evidence="2">
    <location>
        <begin position="619"/>
        <end position="640"/>
    </location>
</feature>
<protein>
    <submittedName>
        <fullName evidence="3">Uncharacterized protein</fullName>
    </submittedName>
</protein>
<feature type="compositionally biased region" description="Polar residues" evidence="1">
    <location>
        <begin position="1182"/>
        <end position="1191"/>
    </location>
</feature>
<keyword evidence="2" id="KW-0472">Membrane</keyword>
<evidence type="ECO:0000313" key="4">
    <source>
        <dbReference type="Proteomes" id="UP000028524"/>
    </source>
</evidence>
<feature type="compositionally biased region" description="Basic and acidic residues" evidence="1">
    <location>
        <begin position="28"/>
        <end position="38"/>
    </location>
</feature>
<dbReference type="Pfam" id="PF11915">
    <property type="entry name" value="DUF3433"/>
    <property type="match status" value="2"/>
</dbReference>
<dbReference type="OrthoDB" id="5332281at2759"/>
<keyword evidence="2" id="KW-1133">Transmembrane helix</keyword>
<feature type="transmembrane region" description="Helical" evidence="2">
    <location>
        <begin position="853"/>
        <end position="874"/>
    </location>
</feature>
<reference evidence="3 4" key="1">
    <citation type="journal article" date="2014" name="BMC Genomics">
        <title>Comparative genome sequencing reveals chemotype-specific gene clusters in the toxigenic black mold Stachybotrys.</title>
        <authorList>
            <person name="Semeiks J."/>
            <person name="Borek D."/>
            <person name="Otwinowski Z."/>
            <person name="Grishin N.V."/>
        </authorList>
    </citation>
    <scope>NUCLEOTIDE SEQUENCE [LARGE SCALE GENOMIC DNA]</scope>
    <source>
        <strain evidence="3 4">IBT 40285</strain>
    </source>
</reference>
<accession>A0A084QCL4</accession>
<sequence length="1330" mass="142223">MPGTEATARARANVPRPGRWQTLSGLDPYHRLLRETKDQPSLPFAARKGSFSVPRPSPSISGPNRQPLGVSPLTVQVGEEEAATRAASKSRWRMSDALGSWIARGAAVEDPAPVLDAKDLAESVASWRKEGIYDARLRWRPEYLRRRILLSFAVLFAVLIVLVEILLDVSRSRHGVGNADGAARYLWQYGVTVLIVMVAGFWARVEYQAKVSAPWMRLAMGPAAAEDSILLDYTPMTRPEVMYKSVKNRDLLVASSTGVGMVLMILIVFAPALIAPASVEVIRNDTSVNLNTVFVDDVNGLTNIGSLPYLTMLRLQTTNVGPPDGVTAQFASQTFRGPTGSATEVSAVVQGFQGGMDCEPAKMGLNSVQRGQASVFRLGLNVTARQCTTFQAVDIDLAKAAGRENLPLKVFAFQPGSCGLSRAPKDQRIVVVSATLMLDLDGVVETGNVTKPSPPPALKGSFTAAAALLCRPRYTITNVRAVRNRSRLVSVERAMIGNDQLLPGIQPANIAMAHFASFFNPPVQQTFIQLAAPFYQTQAVVFADDPFSAALVTRASAVGSPPPIQSLENTESLASIVQAYFSQYTALIAAQALMDQAPGPIPVLAVTTAEERRLMVREAVVHTMAALLAVCFAIAGFILSRAPRRPLLPRSPQSIASLAAMVAESRSLLDALRGMGGADMQALRHKLQGSAYSICLQEAHTAGNRPGPGYFRICGSSDASKTTPQTSADSAETWTQPPALTAPVRLLFILLLVGMIVGLEVALRASDRGIGFGLVTDGLDNYIHLLWTMIPVLFVLPVAIYLDSMAFFTRSLAPFAGLLRGASFNQSLGLKLMDCTKAVAFWRALHIGDATTAMASAAALASMLLAVGTAPLFVTAPVQARMTVSVPTRGLSDGSSGLSGTAIQCNSCGDAANIASLVLNGNVTYPPFTYEDLTFPAVTADGAGVTGDDQTLGMTVSAMRPRLSCQVYTGQSISTRILSNSLTDDSGNNILVTIAGEPCRGPGDANMIINISPSSNNQTLRTDALFGRATGRTNTGQCSDWMYVWGQLADADTVSPSVDVIGAMACNETLESVDTDVVYHGIDLKVDDDEAPVVNEATARPVEMALQPLRYDLPVGLAAADALDPFFTTLVSSRYAIDSQSLGSPSPASMTTIRDAIVKQHGIIRTQSLNYQLRSSPPMPESPSTGPTSAAITTKSRITSTVIGNIHDTRTVLRQDTIATRIFQSVLGILLLELLGSWLLSKPTLLPRPTTSIASVAAWLADGDILDYLGPNPAWQTLGEIEESFGEDWQGNRFQLQWDVAVQQTRSPWDDGGVQREQNVFGIRSEIMGA</sequence>
<dbReference type="HOGENOM" id="CLU_003000_0_0_1"/>
<keyword evidence="4" id="KW-1185">Reference proteome</keyword>
<dbReference type="Proteomes" id="UP000028524">
    <property type="component" value="Unassembled WGS sequence"/>
</dbReference>
<name>A0A084QCL4_STAC4</name>
<evidence type="ECO:0000256" key="1">
    <source>
        <dbReference type="SAM" id="MobiDB-lite"/>
    </source>
</evidence>
<feature type="region of interest" description="Disordered" evidence="1">
    <location>
        <begin position="1172"/>
        <end position="1191"/>
    </location>
</feature>
<organism evidence="3 4">
    <name type="scientific">Stachybotrys chlorohalonatus (strain IBT 40285)</name>
    <dbReference type="NCBI Taxonomy" id="1283841"/>
    <lineage>
        <taxon>Eukaryota</taxon>
        <taxon>Fungi</taxon>
        <taxon>Dikarya</taxon>
        <taxon>Ascomycota</taxon>
        <taxon>Pezizomycotina</taxon>
        <taxon>Sordariomycetes</taxon>
        <taxon>Hypocreomycetidae</taxon>
        <taxon>Hypocreales</taxon>
        <taxon>Stachybotryaceae</taxon>
        <taxon>Stachybotrys</taxon>
    </lineage>
</organism>
<feature type="transmembrane region" description="Helical" evidence="2">
    <location>
        <begin position="746"/>
        <end position="763"/>
    </location>
</feature>
<gene>
    <name evidence="3" type="ORF">S40285_03458</name>
</gene>
<proteinExistence type="predicted"/>
<feature type="transmembrane region" description="Helical" evidence="2">
    <location>
        <begin position="783"/>
        <end position="802"/>
    </location>
</feature>
<evidence type="ECO:0000313" key="3">
    <source>
        <dbReference type="EMBL" id="KFA61699.1"/>
    </source>
</evidence>
<dbReference type="PANTHER" id="PTHR37544">
    <property type="entry name" value="SPRAY-RELATED"/>
    <property type="match status" value="1"/>
</dbReference>